<dbReference type="InterPro" id="IPR036291">
    <property type="entry name" value="NAD(P)-bd_dom_sf"/>
</dbReference>
<keyword evidence="1" id="KW-0560">Oxidoreductase</keyword>
<feature type="domain" description="NAD-dependent epimerase/dehydratase" evidence="2">
    <location>
        <begin position="8"/>
        <end position="262"/>
    </location>
</feature>
<dbReference type="OrthoDB" id="2735536at2759"/>
<evidence type="ECO:0000313" key="4">
    <source>
        <dbReference type="Proteomes" id="UP000623129"/>
    </source>
</evidence>
<dbReference type="FunFam" id="3.40.50.720:FF:000085">
    <property type="entry name" value="Dihydroflavonol reductase"/>
    <property type="match status" value="1"/>
</dbReference>
<accession>A0A833VJ69</accession>
<evidence type="ECO:0000259" key="2">
    <source>
        <dbReference type="Pfam" id="PF01370"/>
    </source>
</evidence>
<dbReference type="EMBL" id="SWLB01000015">
    <property type="protein sequence ID" value="KAF3328620.1"/>
    <property type="molecule type" value="Genomic_DNA"/>
</dbReference>
<dbReference type="Pfam" id="PF01370">
    <property type="entry name" value="Epimerase"/>
    <property type="match status" value="1"/>
</dbReference>
<comment type="caution">
    <text evidence="3">The sequence shown here is derived from an EMBL/GenBank/DDBJ whole genome shotgun (WGS) entry which is preliminary data.</text>
</comment>
<keyword evidence="4" id="KW-1185">Reference proteome</keyword>
<dbReference type="AlphaFoldDB" id="A0A833VJ69"/>
<dbReference type="Gene3D" id="3.40.50.720">
    <property type="entry name" value="NAD(P)-binding Rossmann-like Domain"/>
    <property type="match status" value="1"/>
</dbReference>
<organism evidence="3 4">
    <name type="scientific">Carex littledalei</name>
    <dbReference type="NCBI Taxonomy" id="544730"/>
    <lineage>
        <taxon>Eukaryota</taxon>
        <taxon>Viridiplantae</taxon>
        <taxon>Streptophyta</taxon>
        <taxon>Embryophyta</taxon>
        <taxon>Tracheophyta</taxon>
        <taxon>Spermatophyta</taxon>
        <taxon>Magnoliopsida</taxon>
        <taxon>Liliopsida</taxon>
        <taxon>Poales</taxon>
        <taxon>Cyperaceae</taxon>
        <taxon>Cyperoideae</taxon>
        <taxon>Cariceae</taxon>
        <taxon>Carex</taxon>
        <taxon>Carex subgen. Euthyceras</taxon>
    </lineage>
</organism>
<dbReference type="SUPFAM" id="SSF51735">
    <property type="entry name" value="NAD(P)-binding Rossmann-fold domains"/>
    <property type="match status" value="1"/>
</dbReference>
<dbReference type="PANTHER" id="PTHR10366:SF696">
    <property type="entry name" value="OS07G0601900 PROTEIN"/>
    <property type="match status" value="1"/>
</dbReference>
<sequence>MEKSCSTVCVTGASGFIGSMLVKRLLERGHIVHATLRDLGDDTKTGLLKKLPGADTRLEFYEADIYDSSSFESAIQGCEYVFLIATPMQHKANSTQLKDTSEAAVDAIQTILHLCEKSGTVKRIIYTGSVTAASPLKEDGTGYAGCLDESCWTPLNLSFPYPSNFEAAYTSSKTLSEKALLDYNHCEKNSLFEVVSLSIGLVGGETILSYLPGSVGVIVSSITGEMIFYSQLKFLQELLGSVPLVHIADLCDALIFCIEKPSMAGRFVCAAAYPSIKDFVEFYRDVYPDIAKIKEVEGDFPRVEGGSRKLVDVGFKYKYGAEETFEGSYKCAKKLGLLN</sequence>
<protein>
    <submittedName>
        <fullName evidence="3">Anthocyanidin reductase-like protein</fullName>
    </submittedName>
</protein>
<name>A0A833VJ69_9POAL</name>
<proteinExistence type="predicted"/>
<dbReference type="InterPro" id="IPR001509">
    <property type="entry name" value="Epimerase_deHydtase"/>
</dbReference>
<reference evidence="3" key="1">
    <citation type="submission" date="2020-01" db="EMBL/GenBank/DDBJ databases">
        <title>Genome sequence of Kobresia littledalei, the first chromosome-level genome in the family Cyperaceae.</title>
        <authorList>
            <person name="Qu G."/>
        </authorList>
    </citation>
    <scope>NUCLEOTIDE SEQUENCE</scope>
    <source>
        <strain evidence="3">C.B.Clarke</strain>
        <tissue evidence="3">Leaf</tissue>
    </source>
</reference>
<evidence type="ECO:0000256" key="1">
    <source>
        <dbReference type="ARBA" id="ARBA00023002"/>
    </source>
</evidence>
<dbReference type="Proteomes" id="UP000623129">
    <property type="component" value="Unassembled WGS sequence"/>
</dbReference>
<evidence type="ECO:0000313" key="3">
    <source>
        <dbReference type="EMBL" id="KAF3328620.1"/>
    </source>
</evidence>
<dbReference type="GO" id="GO:0016616">
    <property type="term" value="F:oxidoreductase activity, acting on the CH-OH group of donors, NAD or NADP as acceptor"/>
    <property type="evidence" value="ECO:0007669"/>
    <property type="project" value="TreeGrafter"/>
</dbReference>
<gene>
    <name evidence="3" type="ORF">FCM35_KLT05698</name>
</gene>
<dbReference type="PANTHER" id="PTHR10366">
    <property type="entry name" value="NAD DEPENDENT EPIMERASE/DEHYDRATASE"/>
    <property type="match status" value="1"/>
</dbReference>
<dbReference type="InterPro" id="IPR050425">
    <property type="entry name" value="NAD(P)_dehydrat-like"/>
</dbReference>